<dbReference type="SUPFAM" id="SSF55620">
    <property type="entry name" value="Tetrahydrobiopterin biosynthesis enzymes-like"/>
    <property type="match status" value="2"/>
</dbReference>
<feature type="compositionally biased region" description="Low complexity" evidence="7">
    <location>
        <begin position="370"/>
        <end position="388"/>
    </location>
</feature>
<dbReference type="Proteomes" id="UP001055712">
    <property type="component" value="Unassembled WGS sequence"/>
</dbReference>
<evidence type="ECO:0000313" key="9">
    <source>
        <dbReference type="EMBL" id="KAI3424840.1"/>
    </source>
</evidence>
<organism evidence="9 10">
    <name type="scientific">Chlorella vulgaris</name>
    <name type="common">Green alga</name>
    <dbReference type="NCBI Taxonomy" id="3077"/>
    <lineage>
        <taxon>Eukaryota</taxon>
        <taxon>Viridiplantae</taxon>
        <taxon>Chlorophyta</taxon>
        <taxon>core chlorophytes</taxon>
        <taxon>Trebouxiophyceae</taxon>
        <taxon>Chlorellales</taxon>
        <taxon>Chlorellaceae</taxon>
        <taxon>Chlorella clade</taxon>
        <taxon>Chlorella</taxon>
    </lineage>
</organism>
<dbReference type="GO" id="GO:0005525">
    <property type="term" value="F:GTP binding"/>
    <property type="evidence" value="ECO:0007669"/>
    <property type="project" value="TreeGrafter"/>
</dbReference>
<dbReference type="GO" id="GO:0046654">
    <property type="term" value="P:tetrahydrofolate biosynthetic process"/>
    <property type="evidence" value="ECO:0007669"/>
    <property type="project" value="InterPro"/>
</dbReference>
<comment type="caution">
    <text evidence="9">The sequence shown here is derived from an EMBL/GenBank/DDBJ whole genome shotgun (WGS) entry which is preliminary data.</text>
</comment>
<dbReference type="PANTHER" id="PTHR11109">
    <property type="entry name" value="GTP CYCLOHYDROLASE I"/>
    <property type="match status" value="1"/>
</dbReference>
<dbReference type="InterPro" id="IPR001474">
    <property type="entry name" value="GTP_CycHdrlase_I"/>
</dbReference>
<sequence length="540" mass="56572">MVVCACDSSVCMVEDVDSTEGQHELERMEAAVQQLLVGVGEDPAREGLIDTPRRVAKAWMDMTRGYRQECKSAFGTALFHEPIVAAGSEGLVIVRDITFAALSESTLLPFHGRCHIAYVPRNGVVLGLSKLARVTKCLAARLQTQQQFTQRLVAAVQEEVQALGVAAVVQAVHLGTGPAPGALSTNAAAGCFTDPSSGHLLEFLALLRLGDHAAAPSNDGFMPALESLAAGDLAQQQQQQQQQQQPGLAVSSSMAAAANTLLQCVGEDPLRKGLSGGAARYASWLASATAGYRMQLAGSSIGAAAAAGAAAPAVAELGPPTPDEQSLDPSDASSDDMSADLPWYMAVREVAAACGGGSSNGATQATHSAQQQQQRQLLEQQQEQQQQQEQEEQQGAESLLTFCAPFSSQCEHHLLPFYGRLKLVYLPARGGLGGGNGAAAANLSTDRTMLAHIVDMYSKRLQVQERLTHQVADAVAATLGAQAVLVVVESAHMCMVARGVEKHASTTLTTAARGPWAIDPAARAAAMAALLDAHHNPHAR</sequence>
<dbReference type="OrthoDB" id="4966at2759"/>
<gene>
    <name evidence="9" type="ORF">D9Q98_008226</name>
</gene>
<dbReference type="PROSITE" id="PS00860">
    <property type="entry name" value="GTP_CYCLOHYDROL_1_2"/>
    <property type="match status" value="1"/>
</dbReference>
<dbReference type="Gene3D" id="1.10.286.10">
    <property type="match status" value="2"/>
</dbReference>
<dbReference type="InterPro" id="IPR018234">
    <property type="entry name" value="GTP_CycHdrlase_I_CS"/>
</dbReference>
<evidence type="ECO:0000313" key="10">
    <source>
        <dbReference type="Proteomes" id="UP001055712"/>
    </source>
</evidence>
<dbReference type="AlphaFoldDB" id="A0A9D4YTC7"/>
<dbReference type="Pfam" id="PF01227">
    <property type="entry name" value="GTP_cyclohydroI"/>
    <property type="match status" value="2"/>
</dbReference>
<dbReference type="InterPro" id="IPR043133">
    <property type="entry name" value="GTP-CH-I_C/QueF"/>
</dbReference>
<evidence type="ECO:0000256" key="3">
    <source>
        <dbReference type="ARBA" id="ARBA00012715"/>
    </source>
</evidence>
<evidence type="ECO:0000256" key="7">
    <source>
        <dbReference type="SAM" id="MobiDB-lite"/>
    </source>
</evidence>
<dbReference type="GO" id="GO:0005737">
    <property type="term" value="C:cytoplasm"/>
    <property type="evidence" value="ECO:0007669"/>
    <property type="project" value="TreeGrafter"/>
</dbReference>
<comment type="pathway">
    <text evidence="1">Cofactor biosynthesis; 7,8-dihydroneopterin triphosphate biosynthesis; 7,8-dihydroneopterin triphosphate from GTP: step 1/1.</text>
</comment>
<dbReference type="Gene3D" id="3.30.1130.10">
    <property type="match status" value="2"/>
</dbReference>
<reference evidence="9" key="1">
    <citation type="journal article" date="2019" name="Plant J.">
        <title>Chlorella vulgaris genome assembly and annotation reveals the molecular basis for metabolic acclimation to high light conditions.</title>
        <authorList>
            <person name="Cecchin M."/>
            <person name="Marcolungo L."/>
            <person name="Rossato M."/>
            <person name="Girolomoni L."/>
            <person name="Cosentino E."/>
            <person name="Cuine S."/>
            <person name="Li-Beisson Y."/>
            <person name="Delledonne M."/>
            <person name="Ballottari M."/>
        </authorList>
    </citation>
    <scope>NUCLEOTIDE SEQUENCE</scope>
    <source>
        <strain evidence="9">211/11P</strain>
    </source>
</reference>
<name>A0A9D4YTC7_CHLVU</name>
<evidence type="ECO:0000256" key="2">
    <source>
        <dbReference type="ARBA" id="ARBA00008085"/>
    </source>
</evidence>
<evidence type="ECO:0000256" key="6">
    <source>
        <dbReference type="ARBA" id="ARBA00030854"/>
    </source>
</evidence>
<dbReference type="PANTHER" id="PTHR11109:SF7">
    <property type="entry name" value="GTP CYCLOHYDROLASE 1"/>
    <property type="match status" value="1"/>
</dbReference>
<dbReference type="GO" id="GO:0008270">
    <property type="term" value="F:zinc ion binding"/>
    <property type="evidence" value="ECO:0007669"/>
    <property type="project" value="TreeGrafter"/>
</dbReference>
<reference evidence="9" key="2">
    <citation type="submission" date="2020-11" db="EMBL/GenBank/DDBJ databases">
        <authorList>
            <person name="Cecchin M."/>
            <person name="Marcolungo L."/>
            <person name="Rossato M."/>
            <person name="Girolomoni L."/>
            <person name="Cosentino E."/>
            <person name="Cuine S."/>
            <person name="Li-Beisson Y."/>
            <person name="Delledonne M."/>
            <person name="Ballottari M."/>
        </authorList>
    </citation>
    <scope>NUCLEOTIDE SEQUENCE</scope>
    <source>
        <strain evidence="9">211/11P</strain>
        <tissue evidence="9">Whole cell</tissue>
    </source>
</reference>
<accession>A0A9D4YTC7</accession>
<feature type="region of interest" description="Disordered" evidence="7">
    <location>
        <begin position="314"/>
        <end position="338"/>
    </location>
</feature>
<dbReference type="EMBL" id="SIDB01000012">
    <property type="protein sequence ID" value="KAI3424840.1"/>
    <property type="molecule type" value="Genomic_DNA"/>
</dbReference>
<comment type="similarity">
    <text evidence="2">Belongs to the GTP cyclohydrolase I family.</text>
</comment>
<feature type="region of interest" description="Disordered" evidence="7">
    <location>
        <begin position="356"/>
        <end position="392"/>
    </location>
</feature>
<feature type="domain" description="GTP cyclohydrolase I" evidence="8">
    <location>
        <begin position="28"/>
        <end position="174"/>
    </location>
</feature>
<evidence type="ECO:0000256" key="5">
    <source>
        <dbReference type="ARBA" id="ARBA00022801"/>
    </source>
</evidence>
<protein>
    <recommendedName>
        <fullName evidence="4">GTP cyclohydrolase 1</fullName>
        <ecNumber evidence="3">3.5.4.16</ecNumber>
    </recommendedName>
    <alternativeName>
        <fullName evidence="6">GTP cyclohydrolase I</fullName>
    </alternativeName>
</protein>
<dbReference type="InterPro" id="IPR043134">
    <property type="entry name" value="GTP-CH-I_N"/>
</dbReference>
<keyword evidence="5" id="KW-0378">Hydrolase</keyword>
<evidence type="ECO:0000256" key="1">
    <source>
        <dbReference type="ARBA" id="ARBA00005080"/>
    </source>
</evidence>
<proteinExistence type="inferred from homology"/>
<dbReference type="EC" id="3.5.4.16" evidence="3"/>
<keyword evidence="10" id="KW-1185">Reference proteome</keyword>
<dbReference type="GO" id="GO:0003934">
    <property type="term" value="F:GTP cyclohydrolase I activity"/>
    <property type="evidence" value="ECO:0007669"/>
    <property type="project" value="UniProtKB-EC"/>
</dbReference>
<evidence type="ECO:0000259" key="8">
    <source>
        <dbReference type="Pfam" id="PF01227"/>
    </source>
</evidence>
<dbReference type="InterPro" id="IPR020602">
    <property type="entry name" value="GTP_CycHdrlase_I_dom"/>
</dbReference>
<feature type="domain" description="GTP cyclohydrolase I" evidence="8">
    <location>
        <begin position="376"/>
        <end position="528"/>
    </location>
</feature>
<dbReference type="GO" id="GO:0006729">
    <property type="term" value="P:tetrahydrobiopterin biosynthetic process"/>
    <property type="evidence" value="ECO:0007669"/>
    <property type="project" value="TreeGrafter"/>
</dbReference>
<evidence type="ECO:0000256" key="4">
    <source>
        <dbReference type="ARBA" id="ARBA00017272"/>
    </source>
</evidence>